<evidence type="ECO:0000313" key="2">
    <source>
        <dbReference type="Proteomes" id="UP000229366"/>
    </source>
</evidence>
<keyword evidence="2" id="KW-1185">Reference proteome</keyword>
<name>A0A2M8VYZ2_9BURK</name>
<dbReference type="RefSeq" id="WP_100378820.1">
    <property type="nucleotide sequence ID" value="NZ_CBCSBW010000001.1"/>
</dbReference>
<dbReference type="EMBL" id="PGTX01000001">
    <property type="protein sequence ID" value="PJI83081.1"/>
    <property type="molecule type" value="Genomic_DNA"/>
</dbReference>
<evidence type="ECO:0000313" key="1">
    <source>
        <dbReference type="EMBL" id="PJI83081.1"/>
    </source>
</evidence>
<protein>
    <submittedName>
        <fullName evidence="1">Uncharacterized protein</fullName>
    </submittedName>
</protein>
<gene>
    <name evidence="1" type="ORF">B0G85_0472</name>
</gene>
<proteinExistence type="predicted"/>
<sequence length="73" mass="8180">MTTYQYNLELNDSETLYLDDLLKFAEIYINSDAEGRADIKVWNLHQGAVDALRAKLSASHKDAILTSTSSACR</sequence>
<dbReference type="Proteomes" id="UP000229366">
    <property type="component" value="Unassembled WGS sequence"/>
</dbReference>
<dbReference type="AlphaFoldDB" id="A0A2M8VYZ2"/>
<organism evidence="1 2">
    <name type="scientific">Polynucleobacter brandtiae</name>
    <dbReference type="NCBI Taxonomy" id="1938816"/>
    <lineage>
        <taxon>Bacteria</taxon>
        <taxon>Pseudomonadati</taxon>
        <taxon>Pseudomonadota</taxon>
        <taxon>Betaproteobacteria</taxon>
        <taxon>Burkholderiales</taxon>
        <taxon>Burkholderiaceae</taxon>
        <taxon>Polynucleobacter</taxon>
    </lineage>
</organism>
<accession>A0A2M8VYZ2</accession>
<comment type="caution">
    <text evidence="1">The sequence shown here is derived from an EMBL/GenBank/DDBJ whole genome shotgun (WGS) entry which is preliminary data.</text>
</comment>
<reference evidence="1 2" key="1">
    <citation type="submission" date="2017-11" db="EMBL/GenBank/DDBJ databases">
        <title>Genomic Encyclopedia of Type Strains, Phase III (KMG-III): the genomes of soil and plant-associated and newly described type strains.</title>
        <authorList>
            <person name="Whitman W."/>
        </authorList>
    </citation>
    <scope>NUCLEOTIDE SEQUENCE [LARGE SCALE GENOMIC DNA]</scope>
    <source>
        <strain evidence="1 2">UB-Domo-W1</strain>
    </source>
</reference>